<dbReference type="OrthoDB" id="62093at2"/>
<dbReference type="PANTHER" id="PTHR43245:SF13">
    <property type="entry name" value="UDP-D-APIOSE_UDP-D-XYLOSE SYNTHASE 2"/>
    <property type="match status" value="1"/>
</dbReference>
<proteinExistence type="predicted"/>
<reference evidence="4" key="1">
    <citation type="submission" date="2016-06" db="EMBL/GenBank/DDBJ databases">
        <authorList>
            <person name="Varghese N."/>
            <person name="Submissions Spin"/>
        </authorList>
    </citation>
    <scope>NUCLEOTIDE SEQUENCE [LARGE SCALE GENOMIC DNA]</scope>
    <source>
        <strain evidence="4">DSM 44875</strain>
    </source>
</reference>
<dbReference type="Gene3D" id="3.90.25.10">
    <property type="entry name" value="UDP-galactose 4-epimerase, domain 1"/>
    <property type="match status" value="1"/>
</dbReference>
<name>A0A1C4UGK5_9ACTN</name>
<feature type="domain" description="NAD-dependent epimerase/dehydratase" evidence="2">
    <location>
        <begin position="4"/>
        <end position="220"/>
    </location>
</feature>
<dbReference type="EMBL" id="LT607412">
    <property type="protein sequence ID" value="SCE70814.1"/>
    <property type="molecule type" value="Genomic_DNA"/>
</dbReference>
<dbReference type="Pfam" id="PF01370">
    <property type="entry name" value="Epimerase"/>
    <property type="match status" value="1"/>
</dbReference>
<sequence>MTSVLIFGASGFLGTQVRRAIEADADVVCPSRTDCDLTTCTLGELRELVGSVRPAAVVCCAGATSGTATELLLGNAIVAAKLVDAVAATAPRARLVRLGSAAEYGPIPFGASVDEDATTKPVSDYGISQATATRLIEVAAAAGRVDSVVLRVFNPIGPGLPPTTLLGRAAALLARLAPDDSLRTGPLDAYRDFVDVRDVAAAVRAAVTIKAPRARILNIASGRAVSVRDVLRQLIETSGLQVQIVEDQPPSPRTASVDWVRADISRAASVLDWTPAHALSDSIRAVWSAAALDLAGLSPSRPGRTSGMQAPVPGMQKEEQLT</sequence>
<dbReference type="Proteomes" id="UP000198243">
    <property type="component" value="Chromosome I"/>
</dbReference>
<keyword evidence="4" id="KW-1185">Reference proteome</keyword>
<accession>A0A1C4UGK5</accession>
<dbReference type="PANTHER" id="PTHR43245">
    <property type="entry name" value="BIFUNCTIONAL POLYMYXIN RESISTANCE PROTEIN ARNA"/>
    <property type="match status" value="1"/>
</dbReference>
<evidence type="ECO:0000313" key="3">
    <source>
        <dbReference type="EMBL" id="SCE70814.1"/>
    </source>
</evidence>
<dbReference type="InterPro" id="IPR036291">
    <property type="entry name" value="NAD(P)-bd_dom_sf"/>
</dbReference>
<evidence type="ECO:0000259" key="2">
    <source>
        <dbReference type="Pfam" id="PF01370"/>
    </source>
</evidence>
<evidence type="ECO:0000313" key="4">
    <source>
        <dbReference type="Proteomes" id="UP000198243"/>
    </source>
</evidence>
<dbReference type="InterPro" id="IPR050177">
    <property type="entry name" value="Lipid_A_modif_metabolic_enz"/>
</dbReference>
<gene>
    <name evidence="3" type="ORF">GA0070607_0607</name>
</gene>
<dbReference type="AlphaFoldDB" id="A0A1C4UGK5"/>
<feature type="region of interest" description="Disordered" evidence="1">
    <location>
        <begin position="298"/>
        <end position="322"/>
    </location>
</feature>
<dbReference type="SUPFAM" id="SSF51735">
    <property type="entry name" value="NAD(P)-binding Rossmann-fold domains"/>
    <property type="match status" value="1"/>
</dbReference>
<organism evidence="3 4">
    <name type="scientific">Micromonospora coriariae</name>
    <dbReference type="NCBI Taxonomy" id="285665"/>
    <lineage>
        <taxon>Bacteria</taxon>
        <taxon>Bacillati</taxon>
        <taxon>Actinomycetota</taxon>
        <taxon>Actinomycetes</taxon>
        <taxon>Micromonosporales</taxon>
        <taxon>Micromonosporaceae</taxon>
        <taxon>Micromonospora</taxon>
    </lineage>
</organism>
<dbReference type="RefSeq" id="WP_089016792.1">
    <property type="nucleotide sequence ID" value="NZ_LT607412.1"/>
</dbReference>
<dbReference type="InterPro" id="IPR001509">
    <property type="entry name" value="Epimerase_deHydtase"/>
</dbReference>
<protein>
    <submittedName>
        <fullName evidence="3">Nucleoside-diphosphate-sugar epimerase</fullName>
    </submittedName>
</protein>
<evidence type="ECO:0000256" key="1">
    <source>
        <dbReference type="SAM" id="MobiDB-lite"/>
    </source>
</evidence>
<dbReference type="Gene3D" id="3.40.50.720">
    <property type="entry name" value="NAD(P)-binding Rossmann-like Domain"/>
    <property type="match status" value="1"/>
</dbReference>